<evidence type="ECO:0000256" key="11">
    <source>
        <dbReference type="PIRSR" id="PIRSR602403-1"/>
    </source>
</evidence>
<evidence type="ECO:0008006" key="15">
    <source>
        <dbReference type="Google" id="ProtNLM"/>
    </source>
</evidence>
<dbReference type="GO" id="GO:0005506">
    <property type="term" value="F:iron ion binding"/>
    <property type="evidence" value="ECO:0007669"/>
    <property type="project" value="InterPro"/>
</dbReference>
<dbReference type="PRINTS" id="PR00465">
    <property type="entry name" value="EP450IV"/>
</dbReference>
<evidence type="ECO:0000256" key="6">
    <source>
        <dbReference type="ARBA" id="ARBA00022723"/>
    </source>
</evidence>
<dbReference type="Pfam" id="PF00067">
    <property type="entry name" value="p450"/>
    <property type="match status" value="1"/>
</dbReference>
<evidence type="ECO:0000256" key="9">
    <source>
        <dbReference type="ARBA" id="ARBA00023033"/>
    </source>
</evidence>
<comment type="cofactor">
    <cofactor evidence="1 11">
        <name>heme</name>
        <dbReference type="ChEBI" id="CHEBI:30413"/>
    </cofactor>
</comment>
<evidence type="ECO:0000256" key="2">
    <source>
        <dbReference type="ARBA" id="ARBA00004370"/>
    </source>
</evidence>
<dbReference type="Proteomes" id="UP000612746">
    <property type="component" value="Unassembled WGS sequence"/>
</dbReference>
<gene>
    <name evidence="13" type="ORF">INT44_001320</name>
</gene>
<evidence type="ECO:0000256" key="3">
    <source>
        <dbReference type="ARBA" id="ARBA00010617"/>
    </source>
</evidence>
<dbReference type="GO" id="GO:0004497">
    <property type="term" value="F:monooxygenase activity"/>
    <property type="evidence" value="ECO:0007669"/>
    <property type="project" value="UniProtKB-KW"/>
</dbReference>
<dbReference type="AlphaFoldDB" id="A0A8H7QB24"/>
<evidence type="ECO:0000313" key="13">
    <source>
        <dbReference type="EMBL" id="KAG2188565.1"/>
    </source>
</evidence>
<evidence type="ECO:0000256" key="12">
    <source>
        <dbReference type="RuleBase" id="RU000461"/>
    </source>
</evidence>
<keyword evidence="12" id="KW-0560">Oxidoreductase</keyword>
<dbReference type="EMBL" id="JAEPRA010000002">
    <property type="protein sequence ID" value="KAG2188565.1"/>
    <property type="molecule type" value="Genomic_DNA"/>
</dbReference>
<dbReference type="InterPro" id="IPR017972">
    <property type="entry name" value="Cyt_P450_CS"/>
</dbReference>
<dbReference type="InterPro" id="IPR001128">
    <property type="entry name" value="Cyt_P450"/>
</dbReference>
<comment type="similarity">
    <text evidence="3 12">Belongs to the cytochrome P450 family.</text>
</comment>
<keyword evidence="7" id="KW-1133">Transmembrane helix</keyword>
<dbReference type="InterPro" id="IPR002403">
    <property type="entry name" value="Cyt_P450_E_grp-IV"/>
</dbReference>
<dbReference type="InterPro" id="IPR036396">
    <property type="entry name" value="Cyt_P450_sf"/>
</dbReference>
<dbReference type="GO" id="GO:0016020">
    <property type="term" value="C:membrane"/>
    <property type="evidence" value="ECO:0007669"/>
    <property type="project" value="UniProtKB-SubCell"/>
</dbReference>
<evidence type="ECO:0000256" key="5">
    <source>
        <dbReference type="ARBA" id="ARBA00022692"/>
    </source>
</evidence>
<keyword evidence="6 11" id="KW-0479">Metal-binding</keyword>
<evidence type="ECO:0000313" key="14">
    <source>
        <dbReference type="Proteomes" id="UP000612746"/>
    </source>
</evidence>
<accession>A0A8H7QB24</accession>
<feature type="non-terminal residue" evidence="13">
    <location>
        <position position="1"/>
    </location>
</feature>
<proteinExistence type="inferred from homology"/>
<comment type="subcellular location">
    <subcellularLocation>
        <location evidence="2">Membrane</location>
    </subcellularLocation>
</comment>
<dbReference type="Gene3D" id="1.10.630.10">
    <property type="entry name" value="Cytochrome P450"/>
    <property type="match status" value="1"/>
</dbReference>
<dbReference type="OrthoDB" id="1844152at2759"/>
<evidence type="ECO:0000256" key="8">
    <source>
        <dbReference type="ARBA" id="ARBA00023004"/>
    </source>
</evidence>
<dbReference type="SUPFAM" id="SSF48264">
    <property type="entry name" value="Cytochrome P450"/>
    <property type="match status" value="1"/>
</dbReference>
<dbReference type="GO" id="GO:0016705">
    <property type="term" value="F:oxidoreductase activity, acting on paired donors, with incorporation or reduction of molecular oxygen"/>
    <property type="evidence" value="ECO:0007669"/>
    <property type="project" value="InterPro"/>
</dbReference>
<reference evidence="13" key="1">
    <citation type="submission" date="2020-12" db="EMBL/GenBank/DDBJ databases">
        <title>Metabolic potential, ecology and presence of endohyphal bacteria is reflected in genomic diversity of Mucoromycotina.</title>
        <authorList>
            <person name="Muszewska A."/>
            <person name="Okrasinska A."/>
            <person name="Steczkiewicz K."/>
            <person name="Drgas O."/>
            <person name="Orlowska M."/>
            <person name="Perlinska-Lenart U."/>
            <person name="Aleksandrzak-Piekarczyk T."/>
            <person name="Szatraj K."/>
            <person name="Zielenkiewicz U."/>
            <person name="Pilsyk S."/>
            <person name="Malc E."/>
            <person name="Mieczkowski P."/>
            <person name="Kruszewska J.S."/>
            <person name="Biernat P."/>
            <person name="Pawlowska J."/>
        </authorList>
    </citation>
    <scope>NUCLEOTIDE SEQUENCE</scope>
    <source>
        <strain evidence="13">WA0000051536</strain>
    </source>
</reference>
<keyword evidence="4 11" id="KW-0349">Heme</keyword>
<keyword evidence="9 12" id="KW-0503">Monooxygenase</keyword>
<feature type="binding site" description="axial binding residue" evidence="11">
    <location>
        <position position="466"/>
    </location>
    <ligand>
        <name>heme</name>
        <dbReference type="ChEBI" id="CHEBI:30413"/>
    </ligand>
    <ligandPart>
        <name>Fe</name>
        <dbReference type="ChEBI" id="CHEBI:18248"/>
    </ligandPart>
</feature>
<sequence length="520" mass="58409">AIQTISNRFQRSYEKLPSPVVTVSAALFASYLVLKYANRSQKRPPHQVPAVPYTLPFFGHGIEMNRDPYAFIQRCKEQYGPVFEIYTFGQKMIVVTGKHVVECFRVGEEYLDFQEGVKDLLPTAHVVDLSYSKMKQQEGPQYPIAKNPLIRLVRNNYKSHQLSAFQDRLIDSVQQSLDKDLVFQPGENSTIVDANTFFQKLVARIGVQLFAGKKYAESEPLIQAFADYALSMFRAGIALNVLPTPVANFILRRYLSVGKNIDTIMSEVTPHVTSIKEEEDQFGQSKPDDFMHMMLQTPGADDHIQTPEETAFWLKDIAFASIHTTSTFTSFAAHDLSDRPDIQDLLRKEIKETIEQHGELTPELTAKMPIMDSFLRESLRLQSDFVGFRHKAMKDTVLQGGLTIPKGSTVGLSVYDAHLDPEIQDIGSSNVPLSEIDPLRFVGQRSKKSTAVGTDFLIFGVGAHSCPGRYLASQEIRYILSCLLQQYDISTTTKDGKRAPNQLALVSTFIINCFGCINSI</sequence>
<evidence type="ECO:0000256" key="4">
    <source>
        <dbReference type="ARBA" id="ARBA00022617"/>
    </source>
</evidence>
<name>A0A8H7QB24_9FUNG</name>
<dbReference type="PROSITE" id="PS00086">
    <property type="entry name" value="CYTOCHROME_P450"/>
    <property type="match status" value="1"/>
</dbReference>
<evidence type="ECO:0000256" key="10">
    <source>
        <dbReference type="ARBA" id="ARBA00023136"/>
    </source>
</evidence>
<comment type="caution">
    <text evidence="13">The sequence shown here is derived from an EMBL/GenBank/DDBJ whole genome shotgun (WGS) entry which is preliminary data.</text>
</comment>
<dbReference type="CDD" id="cd11041">
    <property type="entry name" value="CYP503A1-like"/>
    <property type="match status" value="1"/>
</dbReference>
<organism evidence="13 14">
    <name type="scientific">Umbelopsis vinacea</name>
    <dbReference type="NCBI Taxonomy" id="44442"/>
    <lineage>
        <taxon>Eukaryota</taxon>
        <taxon>Fungi</taxon>
        <taxon>Fungi incertae sedis</taxon>
        <taxon>Mucoromycota</taxon>
        <taxon>Mucoromycotina</taxon>
        <taxon>Umbelopsidomycetes</taxon>
        <taxon>Umbelopsidales</taxon>
        <taxon>Umbelopsidaceae</taxon>
        <taxon>Umbelopsis</taxon>
    </lineage>
</organism>
<protein>
    <recommendedName>
        <fullName evidence="15">Cytochrome P450</fullName>
    </recommendedName>
</protein>
<keyword evidence="8 11" id="KW-0408">Iron</keyword>
<keyword evidence="5" id="KW-0812">Transmembrane</keyword>
<evidence type="ECO:0000256" key="7">
    <source>
        <dbReference type="ARBA" id="ARBA00022989"/>
    </source>
</evidence>
<dbReference type="PANTHER" id="PTHR46206">
    <property type="entry name" value="CYTOCHROME P450"/>
    <property type="match status" value="1"/>
</dbReference>
<dbReference type="GO" id="GO:0020037">
    <property type="term" value="F:heme binding"/>
    <property type="evidence" value="ECO:0007669"/>
    <property type="project" value="InterPro"/>
</dbReference>
<keyword evidence="14" id="KW-1185">Reference proteome</keyword>
<keyword evidence="10" id="KW-0472">Membrane</keyword>
<dbReference type="PANTHER" id="PTHR46206:SF5">
    <property type="entry name" value="P450, PUTATIVE (EUROFUNG)-RELATED"/>
    <property type="match status" value="1"/>
</dbReference>
<evidence type="ECO:0000256" key="1">
    <source>
        <dbReference type="ARBA" id="ARBA00001971"/>
    </source>
</evidence>